<proteinExistence type="predicted"/>
<organism evidence="6 7">
    <name type="scientific">Cafeteria roenbergensis</name>
    <name type="common">Marine flagellate</name>
    <dbReference type="NCBI Taxonomy" id="33653"/>
    <lineage>
        <taxon>Eukaryota</taxon>
        <taxon>Sar</taxon>
        <taxon>Stramenopiles</taxon>
        <taxon>Bigyra</taxon>
        <taxon>Opalozoa</taxon>
        <taxon>Bicosoecida</taxon>
        <taxon>Cafeteriaceae</taxon>
        <taxon>Cafeteria</taxon>
    </lineage>
</organism>
<dbReference type="GO" id="GO:0005737">
    <property type="term" value="C:cytoplasm"/>
    <property type="evidence" value="ECO:0007669"/>
    <property type="project" value="UniProtKB-ARBA"/>
</dbReference>
<keyword evidence="2 3" id="KW-0694">RNA-binding</keyword>
<dbReference type="SUPFAM" id="SSF54928">
    <property type="entry name" value="RNA-binding domain, RBD"/>
    <property type="match status" value="1"/>
</dbReference>
<feature type="compositionally biased region" description="Polar residues" evidence="4">
    <location>
        <begin position="536"/>
        <end position="552"/>
    </location>
</feature>
<dbReference type="Proteomes" id="UP000325113">
    <property type="component" value="Unassembled WGS sequence"/>
</dbReference>
<dbReference type="AlphaFoldDB" id="A0A5A8C1B6"/>
<dbReference type="Gene3D" id="3.30.70.330">
    <property type="match status" value="1"/>
</dbReference>
<evidence type="ECO:0000256" key="2">
    <source>
        <dbReference type="ARBA" id="ARBA00022884"/>
    </source>
</evidence>
<gene>
    <name evidence="6" type="ORF">FNF31_07990</name>
</gene>
<dbReference type="PANTHER" id="PTHR48025:SF1">
    <property type="entry name" value="RRM DOMAIN-CONTAINING PROTEIN"/>
    <property type="match status" value="1"/>
</dbReference>
<dbReference type="GO" id="GO:0005634">
    <property type="term" value="C:nucleus"/>
    <property type="evidence" value="ECO:0007669"/>
    <property type="project" value="TreeGrafter"/>
</dbReference>
<evidence type="ECO:0000256" key="3">
    <source>
        <dbReference type="PROSITE-ProRule" id="PRU00176"/>
    </source>
</evidence>
<comment type="caution">
    <text evidence="6">The sequence shown here is derived from an EMBL/GenBank/DDBJ whole genome shotgun (WGS) entry which is preliminary data.</text>
</comment>
<dbReference type="PANTHER" id="PTHR48025">
    <property type="entry name" value="OS02G0815200 PROTEIN"/>
    <property type="match status" value="1"/>
</dbReference>
<dbReference type="CDD" id="cd12362">
    <property type="entry name" value="RRM3_CELF1-6"/>
    <property type="match status" value="1"/>
</dbReference>
<feature type="region of interest" description="Disordered" evidence="4">
    <location>
        <begin position="454"/>
        <end position="493"/>
    </location>
</feature>
<dbReference type="InterPro" id="IPR012677">
    <property type="entry name" value="Nucleotide-bd_a/b_plait_sf"/>
</dbReference>
<evidence type="ECO:0000259" key="5">
    <source>
        <dbReference type="PROSITE" id="PS50102"/>
    </source>
</evidence>
<dbReference type="PROSITE" id="PS50102">
    <property type="entry name" value="RRM"/>
    <property type="match status" value="1"/>
</dbReference>
<dbReference type="GO" id="GO:0009967">
    <property type="term" value="P:positive regulation of signal transduction"/>
    <property type="evidence" value="ECO:0007669"/>
    <property type="project" value="UniProtKB-ARBA"/>
</dbReference>
<feature type="region of interest" description="Disordered" evidence="4">
    <location>
        <begin position="27"/>
        <end position="76"/>
    </location>
</feature>
<dbReference type="SMART" id="SM00360">
    <property type="entry name" value="RRM"/>
    <property type="match status" value="1"/>
</dbReference>
<feature type="region of interest" description="Disordered" evidence="4">
    <location>
        <begin position="88"/>
        <end position="123"/>
    </location>
</feature>
<keyword evidence="1" id="KW-0677">Repeat</keyword>
<evidence type="ECO:0000313" key="6">
    <source>
        <dbReference type="EMBL" id="KAA0145671.1"/>
    </source>
</evidence>
<feature type="compositionally biased region" description="Gly residues" evidence="4">
    <location>
        <begin position="336"/>
        <end position="345"/>
    </location>
</feature>
<feature type="domain" description="RRM" evidence="5">
    <location>
        <begin position="244"/>
        <end position="322"/>
    </location>
</feature>
<dbReference type="FunFam" id="3.30.70.330:FF:000383">
    <property type="entry name" value="Sex lethal, isoform D"/>
    <property type="match status" value="1"/>
</dbReference>
<evidence type="ECO:0000313" key="7">
    <source>
        <dbReference type="Proteomes" id="UP000325113"/>
    </source>
</evidence>
<feature type="compositionally biased region" description="Low complexity" evidence="4">
    <location>
        <begin position="61"/>
        <end position="74"/>
    </location>
</feature>
<evidence type="ECO:0000256" key="1">
    <source>
        <dbReference type="ARBA" id="ARBA00022737"/>
    </source>
</evidence>
<accession>A0A5A8C1B6</accession>
<dbReference type="InterPro" id="IPR000504">
    <property type="entry name" value="RRM_dom"/>
</dbReference>
<protein>
    <recommendedName>
        <fullName evidence="5">RRM domain-containing protein</fullName>
    </recommendedName>
</protein>
<dbReference type="InterPro" id="IPR035979">
    <property type="entry name" value="RBD_domain_sf"/>
</dbReference>
<dbReference type="GO" id="GO:0010629">
    <property type="term" value="P:negative regulation of gene expression"/>
    <property type="evidence" value="ECO:0007669"/>
    <property type="project" value="UniProtKB-ARBA"/>
</dbReference>
<name>A0A5A8C1B6_CAFRO</name>
<evidence type="ECO:0000256" key="4">
    <source>
        <dbReference type="SAM" id="MobiDB-lite"/>
    </source>
</evidence>
<sequence length="552" mass="56105">MEVREPSAATTVSHTWSVSDDAEASFGRAWSSAAHTSARIVGQSGQQQDSAKAGPVEQTTGAGSAPAPAPAGAADGMDGEAFTELVRGSGLLGSDGPQEEEAYRQRGSFHLPRSPQPMPVGSDQALGMSGMGPWGSGLGSYGPLAPQSGEGSFDGRGNGVPAHSTEGGRPAMDGNGMANGGLPVAASGGSGDPSSGEGPTLDADGKDMTPAMRAVQGLGQPHTMPINPGPPIQLFQHAQGPPLCNLFVFHIPNDMANKDLFNLFSTYGHVISARIMVDKQTGLTRGFGFVSYDNREAAEAAIRHLDRFRVGHKRLSVSHKKPRGESGPRGRRFLGGAPGGGGMHGPPGYGPPRGYYGAAPGGMPMPMMGPGGYDMPPFAYGPGPMMPHPGMSGTEHAMFARGGAGGYGYPPHGYGMPPRMPYHDMYAMGGSPYGGAHGPMSGAVPSGSDLLVGQARPGTPTSAGMPPSSVAFGSQGPGYDGSRGPQSGEGASGLLSGGGAQLCFSFGARVLRGERGANMQWGVGAFPSPRPPSSVHPGSTRSFSPEASLATD</sequence>
<reference evidence="6 7" key="1">
    <citation type="submission" date="2019-07" db="EMBL/GenBank/DDBJ databases">
        <title>Genomes of Cafeteria roenbergensis.</title>
        <authorList>
            <person name="Fischer M.G."/>
            <person name="Hackl T."/>
            <person name="Roman M."/>
        </authorList>
    </citation>
    <scope>NUCLEOTIDE SEQUENCE [LARGE SCALE GENOMIC DNA]</scope>
    <source>
        <strain evidence="6 7">Cflag</strain>
    </source>
</reference>
<dbReference type="Pfam" id="PF00076">
    <property type="entry name" value="RRM_1"/>
    <property type="match status" value="1"/>
</dbReference>
<dbReference type="InterPro" id="IPR050502">
    <property type="entry name" value="Euk_RNA-bind_prot"/>
</dbReference>
<dbReference type="GO" id="GO:0003729">
    <property type="term" value="F:mRNA binding"/>
    <property type="evidence" value="ECO:0007669"/>
    <property type="project" value="UniProtKB-ARBA"/>
</dbReference>
<feature type="region of interest" description="Disordered" evidence="4">
    <location>
        <begin position="139"/>
        <end position="205"/>
    </location>
</feature>
<feature type="region of interest" description="Disordered" evidence="4">
    <location>
        <begin position="317"/>
        <end position="345"/>
    </location>
</feature>
<dbReference type="EMBL" id="VLTM01000242">
    <property type="protein sequence ID" value="KAA0145671.1"/>
    <property type="molecule type" value="Genomic_DNA"/>
</dbReference>
<feature type="region of interest" description="Disordered" evidence="4">
    <location>
        <begin position="522"/>
        <end position="552"/>
    </location>
</feature>